<comment type="caution">
    <text evidence="2">The sequence shown here is derived from an EMBL/GenBank/DDBJ whole genome shotgun (WGS) entry which is preliminary data.</text>
</comment>
<dbReference type="InterPro" id="IPR027417">
    <property type="entry name" value="P-loop_NTPase"/>
</dbReference>
<dbReference type="SMART" id="SM00382">
    <property type="entry name" value="AAA"/>
    <property type="match status" value="1"/>
</dbReference>
<name>A0ABU4VK67_9ACTN</name>
<dbReference type="Pfam" id="PF08378">
    <property type="entry name" value="NERD"/>
    <property type="match status" value="1"/>
</dbReference>
<dbReference type="SUPFAM" id="SSF52540">
    <property type="entry name" value="P-loop containing nucleoside triphosphate hydrolases"/>
    <property type="match status" value="1"/>
</dbReference>
<dbReference type="PANTHER" id="PTHR11070">
    <property type="entry name" value="UVRD / RECB / PCRA DNA HELICASE FAMILY MEMBER"/>
    <property type="match status" value="1"/>
</dbReference>
<gene>
    <name evidence="2" type="ORF">SK069_10800</name>
</gene>
<dbReference type="Proteomes" id="UP001277761">
    <property type="component" value="Unassembled WGS sequence"/>
</dbReference>
<evidence type="ECO:0000313" key="3">
    <source>
        <dbReference type="Proteomes" id="UP001277761"/>
    </source>
</evidence>
<organism evidence="2 3">
    <name type="scientific">Patulibacter brassicae</name>
    <dbReference type="NCBI Taxonomy" id="1705717"/>
    <lineage>
        <taxon>Bacteria</taxon>
        <taxon>Bacillati</taxon>
        <taxon>Actinomycetota</taxon>
        <taxon>Thermoleophilia</taxon>
        <taxon>Solirubrobacterales</taxon>
        <taxon>Patulibacteraceae</taxon>
        <taxon>Patulibacter</taxon>
    </lineage>
</organism>
<dbReference type="InterPro" id="IPR000212">
    <property type="entry name" value="DNA_helicase_UvrD/REP"/>
</dbReference>
<dbReference type="PANTHER" id="PTHR11070:SF2">
    <property type="entry name" value="ATP-DEPENDENT DNA HELICASE SRS2"/>
    <property type="match status" value="1"/>
</dbReference>
<evidence type="ECO:0000313" key="2">
    <source>
        <dbReference type="EMBL" id="MDX8152084.1"/>
    </source>
</evidence>
<dbReference type="InterPro" id="IPR011528">
    <property type="entry name" value="NERD"/>
</dbReference>
<feature type="domain" description="AAA+ ATPase" evidence="1">
    <location>
        <begin position="229"/>
        <end position="415"/>
    </location>
</feature>
<dbReference type="EMBL" id="JAXAVX010000004">
    <property type="protein sequence ID" value="MDX8152084.1"/>
    <property type="molecule type" value="Genomic_DNA"/>
</dbReference>
<keyword evidence="3" id="KW-1185">Reference proteome</keyword>
<accession>A0ABU4VK67</accession>
<dbReference type="InterPro" id="IPR003593">
    <property type="entry name" value="AAA+_ATPase"/>
</dbReference>
<dbReference type="RefSeq" id="WP_319954239.1">
    <property type="nucleotide sequence ID" value="NZ_JAXAVX010000004.1"/>
</dbReference>
<protein>
    <submittedName>
        <fullName evidence="2">NERD domain-containing protein</fullName>
    </submittedName>
</protein>
<evidence type="ECO:0000259" key="1">
    <source>
        <dbReference type="SMART" id="SM00382"/>
    </source>
</evidence>
<proteinExistence type="predicted"/>
<dbReference type="Gene3D" id="3.40.50.300">
    <property type="entry name" value="P-loop containing nucleotide triphosphate hydrolases"/>
    <property type="match status" value="2"/>
</dbReference>
<reference evidence="2 3" key="1">
    <citation type="submission" date="2023-11" db="EMBL/GenBank/DDBJ databases">
        <authorList>
            <person name="Xu M."/>
            <person name="Jiang T."/>
        </authorList>
    </citation>
    <scope>NUCLEOTIDE SEQUENCE [LARGE SCALE GENOMIC DNA]</scope>
    <source>
        <strain evidence="2 3">SD</strain>
    </source>
</reference>
<sequence length="547" mass="60112">MKMIPPVVVESTESNAERRLFRLLEKTELDRQAAALHSVDLPRHVYKRMGEIDFVVLSRAGVLVCEVKGGRVRRDADGMWHFTNRHGETNTKPEGPFKQGSSAMWSLHNDLRDKLNRTTFNEISFGYCVILPDIEWTADSVDTPADLVIDASYFAGASEIGEPLKQLLARWQRTNGIGDMSAETLDTVRNVLRASFDLVPSLGIRARGLSARLESLTEEQYSALDWVEDADRLLFAGGAGTGKTMLALEVARREAVRGARVLLTCQSPVLAAYLQTRAEGGTVVAALDDAEDVVEAEGRRFDVVVVDEAQDVFSLHGVSMLDAVVEGGYEQGRWRCFYDLNNQAGLFGTFEVEAFEMLREAAQTVPLRRNCRNTKPVVLQTQTVTAADLGTPMTGEGPAPTFARPSDVEDEATMLGAELRRLSEAGVAPGDITVLMGPAAPSPVELLERREGIRLHRLTAKNSGGWPPDRTVAVAIEDFKGFENDFVLVCGLDAIDGSQREKALVYVAMSRARIGLWLAVPPGQSQRFDDIRKQNLELVLAAREAAR</sequence>